<organism evidence="1 2">
    <name type="scientific">Hyalomma asiaticum</name>
    <name type="common">Tick</name>
    <dbReference type="NCBI Taxonomy" id="266040"/>
    <lineage>
        <taxon>Eukaryota</taxon>
        <taxon>Metazoa</taxon>
        <taxon>Ecdysozoa</taxon>
        <taxon>Arthropoda</taxon>
        <taxon>Chelicerata</taxon>
        <taxon>Arachnida</taxon>
        <taxon>Acari</taxon>
        <taxon>Parasitiformes</taxon>
        <taxon>Ixodida</taxon>
        <taxon>Ixodoidea</taxon>
        <taxon>Ixodidae</taxon>
        <taxon>Hyalomminae</taxon>
        <taxon>Hyalomma</taxon>
    </lineage>
</organism>
<evidence type="ECO:0000313" key="2">
    <source>
        <dbReference type="Proteomes" id="UP000821845"/>
    </source>
</evidence>
<proteinExistence type="predicted"/>
<dbReference type="EMBL" id="CM023490">
    <property type="protein sequence ID" value="KAH6942299.1"/>
    <property type="molecule type" value="Genomic_DNA"/>
</dbReference>
<gene>
    <name evidence="1" type="ORF">HPB50_003323</name>
</gene>
<reference evidence="1" key="1">
    <citation type="submission" date="2020-05" db="EMBL/GenBank/DDBJ databases">
        <title>Large-scale comparative analyses of tick genomes elucidate their genetic diversity and vector capacities.</title>
        <authorList>
            <person name="Jia N."/>
            <person name="Wang J."/>
            <person name="Shi W."/>
            <person name="Du L."/>
            <person name="Sun Y."/>
            <person name="Zhan W."/>
            <person name="Jiang J."/>
            <person name="Wang Q."/>
            <person name="Zhang B."/>
            <person name="Ji P."/>
            <person name="Sakyi L.B."/>
            <person name="Cui X."/>
            <person name="Yuan T."/>
            <person name="Jiang B."/>
            <person name="Yang W."/>
            <person name="Lam T.T.-Y."/>
            <person name="Chang Q."/>
            <person name="Ding S."/>
            <person name="Wang X."/>
            <person name="Zhu J."/>
            <person name="Ruan X."/>
            <person name="Zhao L."/>
            <person name="Wei J."/>
            <person name="Que T."/>
            <person name="Du C."/>
            <person name="Cheng J."/>
            <person name="Dai P."/>
            <person name="Han X."/>
            <person name="Huang E."/>
            <person name="Gao Y."/>
            <person name="Liu J."/>
            <person name="Shao H."/>
            <person name="Ye R."/>
            <person name="Li L."/>
            <person name="Wei W."/>
            <person name="Wang X."/>
            <person name="Wang C."/>
            <person name="Yang T."/>
            <person name="Huo Q."/>
            <person name="Li W."/>
            <person name="Guo W."/>
            <person name="Chen H."/>
            <person name="Zhou L."/>
            <person name="Ni X."/>
            <person name="Tian J."/>
            <person name="Zhou Y."/>
            <person name="Sheng Y."/>
            <person name="Liu T."/>
            <person name="Pan Y."/>
            <person name="Xia L."/>
            <person name="Li J."/>
            <person name="Zhao F."/>
            <person name="Cao W."/>
        </authorList>
    </citation>
    <scope>NUCLEOTIDE SEQUENCE</scope>
    <source>
        <strain evidence="1">Hyas-2018</strain>
    </source>
</reference>
<protein>
    <submittedName>
        <fullName evidence="1">Uncharacterized protein</fullName>
    </submittedName>
</protein>
<evidence type="ECO:0000313" key="1">
    <source>
        <dbReference type="EMBL" id="KAH6942299.1"/>
    </source>
</evidence>
<accession>A0ACB7T806</accession>
<name>A0ACB7T806_HYAAI</name>
<sequence>MYIPKGYHDWDLAFPIGHVCSRDTTAVSSPFHLSYDQEQPLTLYNGLHLAARSRIESALDAIALAHHARDLSRTRLTTSQIPQRHPYDVHQRDTIIAWSDVSPWDSSRHAVLSRNHLSRYSGPYRPSCPSDARKVRECSVSAPLRSAQRSSPIV</sequence>
<comment type="caution">
    <text evidence="1">The sequence shown here is derived from an EMBL/GenBank/DDBJ whole genome shotgun (WGS) entry which is preliminary data.</text>
</comment>
<dbReference type="Proteomes" id="UP000821845">
    <property type="component" value="Chromosome 10"/>
</dbReference>
<keyword evidence="2" id="KW-1185">Reference proteome</keyword>